<dbReference type="Pfam" id="PF00080">
    <property type="entry name" value="Sod_Cu"/>
    <property type="match status" value="1"/>
</dbReference>
<dbReference type="InterPro" id="IPR018152">
    <property type="entry name" value="SOD_Cu/Zn_BS"/>
</dbReference>
<dbReference type="PANTHER" id="PTHR10003">
    <property type="entry name" value="SUPEROXIDE DISMUTASE CU-ZN -RELATED"/>
    <property type="match status" value="1"/>
</dbReference>
<evidence type="ECO:0000259" key="4">
    <source>
        <dbReference type="Pfam" id="PF00080"/>
    </source>
</evidence>
<dbReference type="EMBL" id="QXXA01000003">
    <property type="protein sequence ID" value="NBI05542.1"/>
    <property type="molecule type" value="Genomic_DNA"/>
</dbReference>
<dbReference type="SUPFAM" id="SSF49329">
    <property type="entry name" value="Cu,Zn superoxide dismutase-like"/>
    <property type="match status" value="1"/>
</dbReference>
<comment type="cofactor">
    <cofactor evidence="3">
        <name>Cu cation</name>
        <dbReference type="ChEBI" id="CHEBI:23378"/>
    </cofactor>
    <text evidence="3">Binds 1 copper ion per subunit.</text>
</comment>
<comment type="function">
    <text evidence="2">Destroys radicals which are normally produced within the cells and which are toxic to biological systems. May play a role in favoring mycobacterial survival in phagocytes.</text>
</comment>
<organism evidence="5 6">
    <name type="scientific">Senegalia massiliensis</name>
    <dbReference type="NCBI Taxonomy" id="1720316"/>
    <lineage>
        <taxon>Bacteria</taxon>
        <taxon>Bacillati</taxon>
        <taxon>Bacillota</taxon>
        <taxon>Clostridia</taxon>
        <taxon>Eubacteriales</taxon>
        <taxon>Clostridiaceae</taxon>
        <taxon>Senegalia</taxon>
    </lineage>
</organism>
<dbReference type="InterPro" id="IPR024134">
    <property type="entry name" value="SOD_Cu/Zn_/chaperone"/>
</dbReference>
<protein>
    <recommendedName>
        <fullName evidence="3">Superoxide dismutase [Cu-Zn]</fullName>
        <ecNumber evidence="3">1.15.1.1</ecNumber>
    </recommendedName>
</protein>
<sequence>MYYDFAVAEIEGGPLKSDIRGYVSFRDIDGGIIVCAYIYGLPEYMPGTNKKDPIGPFGFHIHEGESCTVGDPNNPFQAAKGHYNPRNVPHGNHPGDFPVLIASDGFAQMCFFTNKFSIDEIIGKAIIIHQNPDDYRSQPAGNAGKRLACGIIKPMYNKMQMRW</sequence>
<feature type="domain" description="Superoxide dismutase copper/zinc binding" evidence="4">
    <location>
        <begin position="32"/>
        <end position="152"/>
    </location>
</feature>
<keyword evidence="3" id="KW-0560">Oxidoreductase</keyword>
<evidence type="ECO:0000313" key="6">
    <source>
        <dbReference type="Proteomes" id="UP000467132"/>
    </source>
</evidence>
<keyword evidence="3" id="KW-0862">Zinc</keyword>
<evidence type="ECO:0000256" key="3">
    <source>
        <dbReference type="RuleBase" id="RU000393"/>
    </source>
</evidence>
<keyword evidence="3" id="KW-0186">Copper</keyword>
<dbReference type="RefSeq" id="WP_160196052.1">
    <property type="nucleotide sequence ID" value="NZ_QXXA01000003.1"/>
</dbReference>
<dbReference type="GO" id="GO:0005507">
    <property type="term" value="F:copper ion binding"/>
    <property type="evidence" value="ECO:0007669"/>
    <property type="project" value="InterPro"/>
</dbReference>
<keyword evidence="6" id="KW-1185">Reference proteome</keyword>
<dbReference type="InterPro" id="IPR001424">
    <property type="entry name" value="SOD_Cu_Zn_dom"/>
</dbReference>
<dbReference type="InterPro" id="IPR036423">
    <property type="entry name" value="SOD-like_Cu/Zn_dom_sf"/>
</dbReference>
<evidence type="ECO:0000256" key="1">
    <source>
        <dbReference type="ARBA" id="ARBA00010457"/>
    </source>
</evidence>
<evidence type="ECO:0000313" key="5">
    <source>
        <dbReference type="EMBL" id="NBI05542.1"/>
    </source>
</evidence>
<dbReference type="GO" id="GO:0004784">
    <property type="term" value="F:superoxide dismutase activity"/>
    <property type="evidence" value="ECO:0007669"/>
    <property type="project" value="UniProtKB-EC"/>
</dbReference>
<proteinExistence type="inferred from homology"/>
<dbReference type="EC" id="1.15.1.1" evidence="3"/>
<dbReference type="PROSITE" id="PS00332">
    <property type="entry name" value="SOD_CU_ZN_2"/>
    <property type="match status" value="1"/>
</dbReference>
<evidence type="ECO:0000256" key="2">
    <source>
        <dbReference type="ARBA" id="ARBA00024900"/>
    </source>
</evidence>
<dbReference type="Proteomes" id="UP000467132">
    <property type="component" value="Unassembled WGS sequence"/>
</dbReference>
<comment type="catalytic activity">
    <reaction evidence="3">
        <text>2 superoxide + 2 H(+) = H2O2 + O2</text>
        <dbReference type="Rhea" id="RHEA:20696"/>
        <dbReference type="ChEBI" id="CHEBI:15378"/>
        <dbReference type="ChEBI" id="CHEBI:15379"/>
        <dbReference type="ChEBI" id="CHEBI:16240"/>
        <dbReference type="ChEBI" id="CHEBI:18421"/>
        <dbReference type="EC" id="1.15.1.1"/>
    </reaction>
</comment>
<accession>A0A845QWK6</accession>
<dbReference type="OrthoDB" id="9792957at2"/>
<comment type="cofactor">
    <cofactor evidence="3">
        <name>Zn(2+)</name>
        <dbReference type="ChEBI" id="CHEBI:29105"/>
    </cofactor>
    <text evidence="3">Binds 1 zinc ion per subunit.</text>
</comment>
<gene>
    <name evidence="5" type="ORF">D3Z33_01585</name>
</gene>
<keyword evidence="3" id="KW-0479">Metal-binding</keyword>
<name>A0A845QWK6_9CLOT</name>
<comment type="similarity">
    <text evidence="1 3">Belongs to the Cu-Zn superoxide dismutase family.</text>
</comment>
<dbReference type="AlphaFoldDB" id="A0A845QWK6"/>
<dbReference type="Gene3D" id="2.60.40.200">
    <property type="entry name" value="Superoxide dismutase, copper/zinc binding domain"/>
    <property type="match status" value="1"/>
</dbReference>
<comment type="caution">
    <text evidence="5">The sequence shown here is derived from an EMBL/GenBank/DDBJ whole genome shotgun (WGS) entry which is preliminary data.</text>
</comment>
<reference evidence="5 6" key="1">
    <citation type="submission" date="2018-08" db="EMBL/GenBank/DDBJ databases">
        <title>Murine metabolic-syndrome-specific gut microbial biobank.</title>
        <authorList>
            <person name="Liu C."/>
        </authorList>
    </citation>
    <scope>NUCLEOTIDE SEQUENCE [LARGE SCALE GENOMIC DNA]</scope>
    <source>
        <strain evidence="5 6">583</strain>
    </source>
</reference>